<keyword evidence="4" id="KW-1185">Reference proteome</keyword>
<accession>A0AAE0UD37</accession>
<reference evidence="3" key="2">
    <citation type="submission" date="2023-07" db="EMBL/GenBank/DDBJ databases">
        <authorList>
            <consortium name="Lawrence Berkeley National Laboratory"/>
            <person name="Haridas S."/>
            <person name="Hensen N."/>
            <person name="Bonometti L."/>
            <person name="Westerberg I."/>
            <person name="Brannstrom I.O."/>
            <person name="Guillou S."/>
            <person name="Cros-Aarteil S."/>
            <person name="Calhoun S."/>
            <person name="Kuo A."/>
            <person name="Mondo S."/>
            <person name="Pangilinan J."/>
            <person name="Riley R."/>
            <person name="LaButti K."/>
            <person name="Andreopoulos B."/>
            <person name="Lipzen A."/>
            <person name="Chen C."/>
            <person name="Yanf M."/>
            <person name="Daum C."/>
            <person name="Ng V."/>
            <person name="Clum A."/>
            <person name="Steindorff A."/>
            <person name="Ohm R."/>
            <person name="Martin F."/>
            <person name="Silar P."/>
            <person name="Natvig D."/>
            <person name="Lalanne C."/>
            <person name="Gautier V."/>
            <person name="Ament-velasquez S.L."/>
            <person name="Kruys A."/>
            <person name="Hutchinson M.I."/>
            <person name="Powell A.J."/>
            <person name="Barry K."/>
            <person name="Miller A.N."/>
            <person name="Grigoriev I.V."/>
            <person name="Debuchy R."/>
            <person name="Gladieux P."/>
            <person name="Thoren M.H."/>
            <person name="Johannesson H."/>
        </authorList>
    </citation>
    <scope>NUCLEOTIDE SEQUENCE</scope>
    <source>
        <strain evidence="3">FGSC 1904</strain>
    </source>
</reference>
<evidence type="ECO:0000313" key="4">
    <source>
        <dbReference type="Proteomes" id="UP001281003"/>
    </source>
</evidence>
<feature type="compositionally biased region" description="Low complexity" evidence="2">
    <location>
        <begin position="120"/>
        <end position="134"/>
    </location>
</feature>
<evidence type="ECO:0000256" key="1">
    <source>
        <dbReference type="SAM" id="Coils"/>
    </source>
</evidence>
<feature type="compositionally biased region" description="Polar residues" evidence="2">
    <location>
        <begin position="83"/>
        <end position="105"/>
    </location>
</feature>
<dbReference type="EMBL" id="JAUTDP010000004">
    <property type="protein sequence ID" value="KAK3399697.1"/>
    <property type="molecule type" value="Genomic_DNA"/>
</dbReference>
<organism evidence="3 4">
    <name type="scientific">Sordaria brevicollis</name>
    <dbReference type="NCBI Taxonomy" id="83679"/>
    <lineage>
        <taxon>Eukaryota</taxon>
        <taxon>Fungi</taxon>
        <taxon>Dikarya</taxon>
        <taxon>Ascomycota</taxon>
        <taxon>Pezizomycotina</taxon>
        <taxon>Sordariomycetes</taxon>
        <taxon>Sordariomycetidae</taxon>
        <taxon>Sordariales</taxon>
        <taxon>Sordariaceae</taxon>
        <taxon>Sordaria</taxon>
    </lineage>
</organism>
<comment type="caution">
    <text evidence="3">The sequence shown here is derived from an EMBL/GenBank/DDBJ whole genome shotgun (WGS) entry which is preliminary data.</text>
</comment>
<feature type="region of interest" description="Disordered" evidence="2">
    <location>
        <begin position="83"/>
        <end position="142"/>
    </location>
</feature>
<sequence length="532" mass="60952">MADYQGNGQYLPVNNQNASGGDNGQPANDDRKQLVNEEVLEVPDQETHESQAQPPAQNSTPASNHPMQSVVFPAPLTVPSWSQALPSGPVAQSFQQSPSTGQPTTPILPSPAPQQTVTNSPASASPPAGQPGPSNLRKHKNHYSPEFKADIVRKIRAGVEETEASAFLTMKKIATESGVCFNTLRKWWTTESEIPKEVEGKSDIIQFIQQNWTFKTDRQAILAHAAENFGVRVDDVSRLWDEREDPGGFGIKEKVNSFLRENGTDDLVLADAVLRFDIPLKTVLSWSRRGIPEVTWEVMKFAVIELRQETDGDPSWKKRACGLLGISGGLPDRIMREAAERVEQNEREPESLEEHKWERRREEVLGFLRKEKEQGNQAYWRRTCEHFGIPYSILEGWWRVYRMKAAVETWDQRKEEVLKFLRENQDKYALLSRTSDRFSIPYSKVDNWWEEEKEKMRRRKEEEEEEEEMNRKKEEVMNFLREMQGTTQDASERFGVPVDVVDLWWEDEWVMGPLPSADDADSWDIYGGGSWD</sequence>
<feature type="coiled-coil region" evidence="1">
    <location>
        <begin position="446"/>
        <end position="482"/>
    </location>
</feature>
<feature type="region of interest" description="Disordered" evidence="2">
    <location>
        <begin position="1"/>
        <end position="71"/>
    </location>
</feature>
<feature type="compositionally biased region" description="Polar residues" evidence="2">
    <location>
        <begin position="1"/>
        <end position="20"/>
    </location>
</feature>
<reference evidence="3" key="1">
    <citation type="journal article" date="2023" name="Mol. Phylogenet. Evol.">
        <title>Genome-scale phylogeny and comparative genomics of the fungal order Sordariales.</title>
        <authorList>
            <person name="Hensen N."/>
            <person name="Bonometti L."/>
            <person name="Westerberg I."/>
            <person name="Brannstrom I.O."/>
            <person name="Guillou S."/>
            <person name="Cros-Aarteil S."/>
            <person name="Calhoun S."/>
            <person name="Haridas S."/>
            <person name="Kuo A."/>
            <person name="Mondo S."/>
            <person name="Pangilinan J."/>
            <person name="Riley R."/>
            <person name="LaButti K."/>
            <person name="Andreopoulos B."/>
            <person name="Lipzen A."/>
            <person name="Chen C."/>
            <person name="Yan M."/>
            <person name="Daum C."/>
            <person name="Ng V."/>
            <person name="Clum A."/>
            <person name="Steindorff A."/>
            <person name="Ohm R.A."/>
            <person name="Martin F."/>
            <person name="Silar P."/>
            <person name="Natvig D.O."/>
            <person name="Lalanne C."/>
            <person name="Gautier V."/>
            <person name="Ament-Velasquez S.L."/>
            <person name="Kruys A."/>
            <person name="Hutchinson M.I."/>
            <person name="Powell A.J."/>
            <person name="Barry K."/>
            <person name="Miller A.N."/>
            <person name="Grigoriev I.V."/>
            <person name="Debuchy R."/>
            <person name="Gladieux P."/>
            <person name="Hiltunen Thoren M."/>
            <person name="Johannesson H."/>
        </authorList>
    </citation>
    <scope>NUCLEOTIDE SEQUENCE</scope>
    <source>
        <strain evidence="3">FGSC 1904</strain>
    </source>
</reference>
<protein>
    <submittedName>
        <fullName evidence="3">Uncharacterized protein</fullName>
    </submittedName>
</protein>
<evidence type="ECO:0000256" key="2">
    <source>
        <dbReference type="SAM" id="MobiDB-lite"/>
    </source>
</evidence>
<feature type="compositionally biased region" description="Polar residues" evidence="2">
    <location>
        <begin position="50"/>
        <end position="67"/>
    </location>
</feature>
<gene>
    <name evidence="3" type="ORF">B0T20DRAFT_167143</name>
</gene>
<evidence type="ECO:0000313" key="3">
    <source>
        <dbReference type="EMBL" id="KAK3399697.1"/>
    </source>
</evidence>
<proteinExistence type="predicted"/>
<name>A0AAE0UD37_SORBR</name>
<keyword evidence="1" id="KW-0175">Coiled coil</keyword>
<dbReference type="Proteomes" id="UP001281003">
    <property type="component" value="Unassembled WGS sequence"/>
</dbReference>
<dbReference type="AlphaFoldDB" id="A0AAE0UD37"/>